<name>A0A6G1I0Q8_9PEZI</name>
<feature type="region of interest" description="Disordered" evidence="1">
    <location>
        <begin position="75"/>
        <end position="104"/>
    </location>
</feature>
<dbReference type="PROSITE" id="PS51257">
    <property type="entry name" value="PROKAR_LIPOPROTEIN"/>
    <property type="match status" value="1"/>
</dbReference>
<evidence type="ECO:0000313" key="2">
    <source>
        <dbReference type="EMBL" id="KAF2401706.1"/>
    </source>
</evidence>
<protein>
    <submittedName>
        <fullName evidence="2">Uncharacterized protein</fullName>
    </submittedName>
</protein>
<dbReference type="AlphaFoldDB" id="A0A6G1I0Q8"/>
<accession>A0A6G1I0Q8</accession>
<sequence>MVHGGRTGWVHGTLSVTSLGMLSCFVPPRQGVRPGLRQMAKSRLQVEGFISDRSKSQASERLGLVFGATTIAGGKADDKASSDASVNVVTSTENIDKEATGHDD</sequence>
<feature type="compositionally biased region" description="Basic and acidic residues" evidence="1">
    <location>
        <begin position="94"/>
        <end position="104"/>
    </location>
</feature>
<dbReference type="EMBL" id="ML996692">
    <property type="protein sequence ID" value="KAF2401706.1"/>
    <property type="molecule type" value="Genomic_DNA"/>
</dbReference>
<reference evidence="2" key="1">
    <citation type="journal article" date="2020" name="Stud. Mycol.">
        <title>101 Dothideomycetes genomes: a test case for predicting lifestyles and emergence of pathogens.</title>
        <authorList>
            <person name="Haridas S."/>
            <person name="Albert R."/>
            <person name="Binder M."/>
            <person name="Bloem J."/>
            <person name="Labutti K."/>
            <person name="Salamov A."/>
            <person name="Andreopoulos B."/>
            <person name="Baker S."/>
            <person name="Barry K."/>
            <person name="Bills G."/>
            <person name="Bluhm B."/>
            <person name="Cannon C."/>
            <person name="Castanera R."/>
            <person name="Culley D."/>
            <person name="Daum C."/>
            <person name="Ezra D."/>
            <person name="Gonzalez J."/>
            <person name="Henrissat B."/>
            <person name="Kuo A."/>
            <person name="Liang C."/>
            <person name="Lipzen A."/>
            <person name="Lutzoni F."/>
            <person name="Magnuson J."/>
            <person name="Mondo S."/>
            <person name="Nolan M."/>
            <person name="Ohm R."/>
            <person name="Pangilinan J."/>
            <person name="Park H.-J."/>
            <person name="Ramirez L."/>
            <person name="Alfaro M."/>
            <person name="Sun H."/>
            <person name="Tritt A."/>
            <person name="Yoshinaga Y."/>
            <person name="Zwiers L.-H."/>
            <person name="Turgeon B."/>
            <person name="Goodwin S."/>
            <person name="Spatafora J."/>
            <person name="Crous P."/>
            <person name="Grigoriev I."/>
        </authorList>
    </citation>
    <scope>NUCLEOTIDE SEQUENCE</scope>
    <source>
        <strain evidence="2">CBS 262.69</strain>
    </source>
</reference>
<keyword evidence="3" id="KW-1185">Reference proteome</keyword>
<organism evidence="2 3">
    <name type="scientific">Trichodelitschia bisporula</name>
    <dbReference type="NCBI Taxonomy" id="703511"/>
    <lineage>
        <taxon>Eukaryota</taxon>
        <taxon>Fungi</taxon>
        <taxon>Dikarya</taxon>
        <taxon>Ascomycota</taxon>
        <taxon>Pezizomycotina</taxon>
        <taxon>Dothideomycetes</taxon>
        <taxon>Dothideomycetes incertae sedis</taxon>
        <taxon>Phaeotrichales</taxon>
        <taxon>Phaeotrichaceae</taxon>
        <taxon>Trichodelitschia</taxon>
    </lineage>
</organism>
<feature type="compositionally biased region" description="Polar residues" evidence="1">
    <location>
        <begin position="82"/>
        <end position="93"/>
    </location>
</feature>
<proteinExistence type="predicted"/>
<evidence type="ECO:0000313" key="3">
    <source>
        <dbReference type="Proteomes" id="UP000799640"/>
    </source>
</evidence>
<evidence type="ECO:0000256" key="1">
    <source>
        <dbReference type="SAM" id="MobiDB-lite"/>
    </source>
</evidence>
<gene>
    <name evidence="2" type="ORF">EJ06DRAFT_555363</name>
</gene>
<dbReference type="Proteomes" id="UP000799640">
    <property type="component" value="Unassembled WGS sequence"/>
</dbReference>